<evidence type="ECO:0000313" key="5">
    <source>
        <dbReference type="Proteomes" id="UP000028821"/>
    </source>
</evidence>
<dbReference type="PANTHER" id="PTHR43530">
    <property type="entry name" value="QUEUINE TRNA-RIBOSYLTRANSFERASE CATALYTIC SUBUNIT 1"/>
    <property type="match status" value="1"/>
</dbReference>
<dbReference type="InterPro" id="IPR036511">
    <property type="entry name" value="TGT-like_sf"/>
</dbReference>
<feature type="domain" description="tRNA-guanine(15) transglycosylase-like" evidence="3">
    <location>
        <begin position="433"/>
        <end position="684"/>
    </location>
</feature>
<dbReference type="NCBIfam" id="TIGR00449">
    <property type="entry name" value="tgt_general"/>
    <property type="match status" value="2"/>
</dbReference>
<dbReference type="Pfam" id="PF01702">
    <property type="entry name" value="TGT"/>
    <property type="match status" value="3"/>
</dbReference>
<feature type="compositionally biased region" description="Pro residues" evidence="2">
    <location>
        <begin position="201"/>
        <end position="217"/>
    </location>
</feature>
<feature type="compositionally biased region" description="Basic and acidic residues" evidence="2">
    <location>
        <begin position="717"/>
        <end position="736"/>
    </location>
</feature>
<evidence type="ECO:0000256" key="1">
    <source>
        <dbReference type="ARBA" id="ARBA00022833"/>
    </source>
</evidence>
<accession>A0A086R067</accession>
<dbReference type="AlphaFoldDB" id="A0A086R067"/>
<keyword evidence="4" id="KW-0328">Glycosyltransferase</keyword>
<dbReference type="GO" id="GO:0008479">
    <property type="term" value="F:tRNA-guanosine(34) queuine transglycosylase activity"/>
    <property type="evidence" value="ECO:0007669"/>
    <property type="project" value="TreeGrafter"/>
</dbReference>
<feature type="domain" description="tRNA-guanine(15) transglycosylase-like" evidence="3">
    <location>
        <begin position="56"/>
        <end position="94"/>
    </location>
</feature>
<feature type="domain" description="tRNA-guanine(15) transglycosylase-like" evidence="3">
    <location>
        <begin position="274"/>
        <end position="339"/>
    </location>
</feature>
<dbReference type="InterPro" id="IPR002616">
    <property type="entry name" value="tRNA_ribo_trans-like"/>
</dbReference>
<dbReference type="EMBL" id="AEXC02000046">
    <property type="protein sequence ID" value="KFH18249.1"/>
    <property type="molecule type" value="Genomic_DNA"/>
</dbReference>
<feature type="compositionally biased region" description="Low complexity" evidence="2">
    <location>
        <begin position="218"/>
        <end position="243"/>
    </location>
</feature>
<evidence type="ECO:0000313" key="4">
    <source>
        <dbReference type="EMBL" id="KFH18249.1"/>
    </source>
</evidence>
<dbReference type="OrthoDB" id="10249838at2759"/>
<feature type="compositionally biased region" description="Low complexity" evidence="2">
    <location>
        <begin position="1"/>
        <end position="27"/>
    </location>
</feature>
<name>A0A086R067_TOXGO</name>
<dbReference type="Proteomes" id="UP000028821">
    <property type="component" value="Unassembled WGS sequence"/>
</dbReference>
<feature type="region of interest" description="Disordered" evidence="2">
    <location>
        <begin position="693"/>
        <end position="755"/>
    </location>
</feature>
<keyword evidence="4" id="KW-0808">Transferase</keyword>
<feature type="compositionally biased region" description="Basic and acidic residues" evidence="2">
    <location>
        <begin position="374"/>
        <end position="427"/>
    </location>
</feature>
<dbReference type="Gene3D" id="3.20.20.105">
    <property type="entry name" value="Queuine tRNA-ribosyltransferase-like"/>
    <property type="match status" value="2"/>
</dbReference>
<feature type="region of interest" description="Disordered" evidence="2">
    <location>
        <begin position="351"/>
        <end position="435"/>
    </location>
</feature>
<feature type="region of interest" description="Disordered" evidence="2">
    <location>
        <begin position="104"/>
        <end position="124"/>
    </location>
</feature>
<gene>
    <name evidence="4" type="ORF">TGMAS_316100</name>
</gene>
<evidence type="ECO:0000259" key="3">
    <source>
        <dbReference type="Pfam" id="PF01702"/>
    </source>
</evidence>
<keyword evidence="1" id="KW-0862">Zinc</keyword>
<feature type="compositionally biased region" description="Basic and acidic residues" evidence="2">
    <location>
        <begin position="693"/>
        <end position="710"/>
    </location>
</feature>
<dbReference type="PANTHER" id="PTHR43530:SF1">
    <property type="entry name" value="QUEUINE TRNA-RIBOSYLTRANSFERASE CATALYTIC SUBUNIT 1"/>
    <property type="match status" value="1"/>
</dbReference>
<feature type="region of interest" description="Disordered" evidence="2">
    <location>
        <begin position="1"/>
        <end position="35"/>
    </location>
</feature>
<dbReference type="EC" id="2.4.2.29" evidence="4"/>
<dbReference type="VEuPathDB" id="ToxoDB:TGMAS_316100"/>
<dbReference type="GO" id="GO:0005829">
    <property type="term" value="C:cytosol"/>
    <property type="evidence" value="ECO:0007669"/>
    <property type="project" value="TreeGrafter"/>
</dbReference>
<dbReference type="SUPFAM" id="SSF51713">
    <property type="entry name" value="tRNA-guanine transglycosylase"/>
    <property type="match status" value="2"/>
</dbReference>
<sequence>MTPPSSSSSPTPPRSSSSPHSSSVDFSVPPPPTVSRERAEALQASLRFSLLHADGRARCSIVHLPHGDVRTPIFMPVGTYGTLKGLNARLLQLIHEETLREERRSGCRGRFAGSSPPGDAPSVTVTDAEKVGKEPAELPITRDANLNVSEPSKVRREDACCLSSAFPSAPVSPENRSSYLTHECLRTPRSRNSFPLIFSPAHPPPSSIPSSSSPPSPSSLSPSAAADAVSVEEQNASASSTAEEAAASEASRFEASPAKALNCAAVLPPASFSPIILGNTFHLYRHVGVERMEAAGGLHRFMGWGRNLLTDSGGFQMVSLLKIIAVREEGVAFAASSLGLRRKARKQRRLDAADRRAESEQDAPALVAGEEEKEERGEEEKEERGEEEKEERGEEEKEERGEEEKEERGEEEKEERGEEEKEERGEAEGEDEGGTLLLTPEKSIHMQNAMGSDIIMQLDDVVSSTTPDPIRVEDAMLRSLRWLDRCIAAHKRPRDQALFGIVQGGLDPRMRQVCLREIKKRPLPGFAIGGVSGGEAKEDFWKTVELSTRPGVGLPENKPRYLMGVGYPLDIVVCVALGCDMFDCVYPCRTARFGTALVREQGGVLRIKQTKYKLDLRPLDATCGCYTCRNYTRAFLHASFGKMPSVSQLLTIHNLFFMQSLCLDMQRAIAAGTFPAFVRSFLLQLFPPADRDRAEKRGGKAEATGEKSDGGCEQPSLEEHKSKGQRGLKAEAKPRECGTASPFHGANGECRNLSTPPSWVRDALRAAGIGIDDLYPAPEKD</sequence>
<evidence type="ECO:0000256" key="2">
    <source>
        <dbReference type="SAM" id="MobiDB-lite"/>
    </source>
</evidence>
<comment type="caution">
    <text evidence="4">The sequence shown here is derived from an EMBL/GenBank/DDBJ whole genome shotgun (WGS) entry which is preliminary data.</text>
</comment>
<dbReference type="GO" id="GO:0006400">
    <property type="term" value="P:tRNA modification"/>
    <property type="evidence" value="ECO:0007669"/>
    <property type="project" value="InterPro"/>
</dbReference>
<organism evidence="4 5">
    <name type="scientific">Toxoplasma gondii MAS</name>
    <dbReference type="NCBI Taxonomy" id="943118"/>
    <lineage>
        <taxon>Eukaryota</taxon>
        <taxon>Sar</taxon>
        <taxon>Alveolata</taxon>
        <taxon>Apicomplexa</taxon>
        <taxon>Conoidasida</taxon>
        <taxon>Coccidia</taxon>
        <taxon>Eucoccidiorida</taxon>
        <taxon>Eimeriorina</taxon>
        <taxon>Sarcocystidae</taxon>
        <taxon>Toxoplasma</taxon>
    </lineage>
</organism>
<protein>
    <submittedName>
        <fullName evidence="4">Queuine trna-ribosyltransferase domain-containing protein</fullName>
        <ecNumber evidence="4">2.4.2.29</ecNumber>
    </submittedName>
</protein>
<reference evidence="4 5" key="1">
    <citation type="submission" date="2014-04" db="EMBL/GenBank/DDBJ databases">
        <authorList>
            <person name="Sibley D."/>
            <person name="Venepally P."/>
            <person name="Karamycheva S."/>
            <person name="Hadjithomas M."/>
            <person name="Khan A."/>
            <person name="Brunk B."/>
            <person name="Roos D."/>
            <person name="Caler E."/>
            <person name="Lorenzi H."/>
        </authorList>
    </citation>
    <scope>NUCLEOTIDE SEQUENCE [LARGE SCALE GENOMIC DNA]</scope>
    <source>
        <strain evidence="4 5">MAS</strain>
    </source>
</reference>
<feature type="region of interest" description="Disordered" evidence="2">
    <location>
        <begin position="195"/>
        <end position="243"/>
    </location>
</feature>
<proteinExistence type="predicted"/>